<dbReference type="VEuPathDB" id="FungiDB:HpaG809806"/>
<dbReference type="HOGENOM" id="CLU_1690091_0_0_1"/>
<dbReference type="EnsemblProtists" id="HpaT809806">
    <property type="protein sequence ID" value="HpaP809806"/>
    <property type="gene ID" value="HpaG809806"/>
</dbReference>
<dbReference type="Proteomes" id="UP000011713">
    <property type="component" value="Unassembled WGS sequence"/>
</dbReference>
<keyword evidence="1" id="KW-0812">Transmembrane</keyword>
<name>M4BTM1_HYAAE</name>
<evidence type="ECO:0000313" key="2">
    <source>
        <dbReference type="EnsemblProtists" id="HpaP809806"/>
    </source>
</evidence>
<organism evidence="2 3">
    <name type="scientific">Hyaloperonospora arabidopsidis (strain Emoy2)</name>
    <name type="common">Downy mildew agent</name>
    <name type="synonym">Peronospora arabidopsidis</name>
    <dbReference type="NCBI Taxonomy" id="559515"/>
    <lineage>
        <taxon>Eukaryota</taxon>
        <taxon>Sar</taxon>
        <taxon>Stramenopiles</taxon>
        <taxon>Oomycota</taxon>
        <taxon>Peronosporomycetes</taxon>
        <taxon>Peronosporales</taxon>
        <taxon>Peronosporaceae</taxon>
        <taxon>Hyaloperonospora</taxon>
    </lineage>
</organism>
<keyword evidence="1" id="KW-0472">Membrane</keyword>
<dbReference type="EMBL" id="JH597849">
    <property type="status" value="NOT_ANNOTATED_CDS"/>
    <property type="molecule type" value="Genomic_DNA"/>
</dbReference>
<dbReference type="InParanoid" id="M4BTM1"/>
<protein>
    <submittedName>
        <fullName evidence="2">Uncharacterized protein</fullName>
    </submittedName>
</protein>
<evidence type="ECO:0000256" key="1">
    <source>
        <dbReference type="SAM" id="Phobius"/>
    </source>
</evidence>
<accession>M4BTM1</accession>
<keyword evidence="1" id="KW-1133">Transmembrane helix</keyword>
<feature type="transmembrane region" description="Helical" evidence="1">
    <location>
        <begin position="98"/>
        <end position="116"/>
    </location>
</feature>
<dbReference type="AlphaFoldDB" id="M4BTM1"/>
<reference evidence="3" key="1">
    <citation type="journal article" date="2010" name="Science">
        <title>Signatures of adaptation to obligate biotrophy in the Hyaloperonospora arabidopsidis genome.</title>
        <authorList>
            <person name="Baxter L."/>
            <person name="Tripathy S."/>
            <person name="Ishaque N."/>
            <person name="Boot N."/>
            <person name="Cabral A."/>
            <person name="Kemen E."/>
            <person name="Thines M."/>
            <person name="Ah-Fong A."/>
            <person name="Anderson R."/>
            <person name="Badejoko W."/>
            <person name="Bittner-Eddy P."/>
            <person name="Boore J.L."/>
            <person name="Chibucos M.C."/>
            <person name="Coates M."/>
            <person name="Dehal P."/>
            <person name="Delehaunty K."/>
            <person name="Dong S."/>
            <person name="Downton P."/>
            <person name="Dumas B."/>
            <person name="Fabro G."/>
            <person name="Fronick C."/>
            <person name="Fuerstenberg S.I."/>
            <person name="Fulton L."/>
            <person name="Gaulin E."/>
            <person name="Govers F."/>
            <person name="Hughes L."/>
            <person name="Humphray S."/>
            <person name="Jiang R.H."/>
            <person name="Judelson H."/>
            <person name="Kamoun S."/>
            <person name="Kyung K."/>
            <person name="Meijer H."/>
            <person name="Minx P."/>
            <person name="Morris P."/>
            <person name="Nelson J."/>
            <person name="Phuntumart V."/>
            <person name="Qutob D."/>
            <person name="Rehmany A."/>
            <person name="Rougon-Cardoso A."/>
            <person name="Ryden P."/>
            <person name="Torto-Alalibo T."/>
            <person name="Studholme D."/>
            <person name="Wang Y."/>
            <person name="Win J."/>
            <person name="Wood J."/>
            <person name="Clifton S.W."/>
            <person name="Rogers J."/>
            <person name="Van den Ackerveken G."/>
            <person name="Jones J.D."/>
            <person name="McDowell J.M."/>
            <person name="Beynon J."/>
            <person name="Tyler B.M."/>
        </authorList>
    </citation>
    <scope>NUCLEOTIDE SEQUENCE [LARGE SCALE GENOMIC DNA]</scope>
    <source>
        <strain evidence="3">Emoy2</strain>
    </source>
</reference>
<proteinExistence type="predicted"/>
<reference evidence="2" key="2">
    <citation type="submission" date="2015-06" db="UniProtKB">
        <authorList>
            <consortium name="EnsemblProtists"/>
        </authorList>
    </citation>
    <scope>IDENTIFICATION</scope>
    <source>
        <strain evidence="2">Emoy2</strain>
    </source>
</reference>
<keyword evidence="3" id="KW-1185">Reference proteome</keyword>
<evidence type="ECO:0000313" key="3">
    <source>
        <dbReference type="Proteomes" id="UP000011713"/>
    </source>
</evidence>
<sequence length="156" mass="17579">MPRLPGARIQTGETLNTLTFCLNALTFSAFFALPIPNCAGYPLVFIFACELWATRRAMDFDRSFFIDPHHPHYDQIKSLFASLHGILAKSGSRLSDKLLTFWVVLSTFFWGLYLSACAVSRSTQCTYNSAEQAMFQRPVPMVVNTVDRGDHLYVDG</sequence>